<protein>
    <submittedName>
        <fullName evidence="1">Uncharacterized protein</fullName>
    </submittedName>
</protein>
<organism evidence="1 2">
    <name type="scientific">Ralstonia insidiosa</name>
    <dbReference type="NCBI Taxonomy" id="190721"/>
    <lineage>
        <taxon>Bacteria</taxon>
        <taxon>Pseudomonadati</taxon>
        <taxon>Pseudomonadota</taxon>
        <taxon>Betaproteobacteria</taxon>
        <taxon>Burkholderiales</taxon>
        <taxon>Burkholderiaceae</taxon>
        <taxon>Ralstonia</taxon>
    </lineage>
</organism>
<dbReference type="Proteomes" id="UP000078572">
    <property type="component" value="Plasmid pRI-1"/>
</dbReference>
<keyword evidence="2" id="KW-1185">Reference proteome</keyword>
<keyword evidence="1" id="KW-0614">Plasmid</keyword>
<geneLocation type="plasmid" evidence="2">
    <name>pri-1</name>
</geneLocation>
<reference evidence="2" key="1">
    <citation type="submission" date="2016-06" db="EMBL/GenBank/DDBJ databases">
        <authorList>
            <person name="Xu Y."/>
            <person name="Nagy A."/>
            <person name="Yan X."/>
            <person name="Kim S.W."/>
            <person name="Haley B."/>
            <person name="Liu N.T."/>
            <person name="Nou X."/>
        </authorList>
    </citation>
    <scope>NUCLEOTIDE SEQUENCE [LARGE SCALE GENOMIC DNA]</scope>
    <source>
        <strain evidence="2">ATCC 49129</strain>
        <plasmid evidence="2">pri-1</plasmid>
    </source>
</reference>
<accession>A0A192A7T5</accession>
<proteinExistence type="predicted"/>
<name>A0A192A7T5_9RALS</name>
<evidence type="ECO:0000313" key="1">
    <source>
        <dbReference type="EMBL" id="ANJ76444.1"/>
    </source>
</evidence>
<dbReference type="AlphaFoldDB" id="A0A192A7T5"/>
<evidence type="ECO:0000313" key="2">
    <source>
        <dbReference type="Proteomes" id="UP000078572"/>
    </source>
</evidence>
<sequence>MEMQNPERKRYPPLTQAEIRAIYADNPTVGVRRLVWEIYCLHVVVKTAGAVARARGLKDQLIPGGFDYVLDELERVLDGEVCLQENLPSLHIIKEKRRYRYSTKKRNQRVFRRD</sequence>
<gene>
    <name evidence="1" type="ORF">A9Y76_28020</name>
</gene>
<dbReference type="EMBL" id="CP016024">
    <property type="protein sequence ID" value="ANJ76444.1"/>
    <property type="molecule type" value="Genomic_DNA"/>
</dbReference>